<comment type="caution">
    <text evidence="5">The sequence shown here is derived from an EMBL/GenBank/DDBJ whole genome shotgun (WGS) entry which is preliminary data.</text>
</comment>
<comment type="function">
    <text evidence="2">Involved in bacillithiol (BSH) biosynthesis. May catalyze the last step of the pathway, the addition of cysteine to glucosamine malate (GlcN-Mal) to generate BSH.</text>
</comment>
<dbReference type="HAMAP" id="MF_01867">
    <property type="entry name" value="BshC"/>
    <property type="match status" value="1"/>
</dbReference>
<dbReference type="Proteomes" id="UP000031967">
    <property type="component" value="Unassembled WGS sequence"/>
</dbReference>
<evidence type="ECO:0000259" key="4">
    <source>
        <dbReference type="Pfam" id="PF24850"/>
    </source>
</evidence>
<dbReference type="PIRSF" id="PIRSF012535">
    <property type="entry name" value="UCP012535"/>
    <property type="match status" value="1"/>
</dbReference>
<protein>
    <recommendedName>
        <fullName evidence="2">Putative cysteine ligase BshC</fullName>
        <ecNumber evidence="2">6.-.-.-</ecNumber>
    </recommendedName>
</protein>
<comment type="similarity">
    <text evidence="2">Belongs to the BshC family.</text>
</comment>
<organism evidence="5 6">
    <name type="scientific">Gordoniibacillus kamchatkensis</name>
    <dbReference type="NCBI Taxonomy" id="1590651"/>
    <lineage>
        <taxon>Bacteria</taxon>
        <taxon>Bacillati</taxon>
        <taxon>Bacillota</taxon>
        <taxon>Bacilli</taxon>
        <taxon>Bacillales</taxon>
        <taxon>Paenibacillaceae</taxon>
        <taxon>Gordoniibacillus</taxon>
    </lineage>
</organism>
<evidence type="ECO:0000259" key="3">
    <source>
        <dbReference type="Pfam" id="PF10079"/>
    </source>
</evidence>
<feature type="domain" description="Bacillithiol biosynthesis BshC N-terminal Rossmann-like" evidence="3">
    <location>
        <begin position="1"/>
        <end position="382"/>
    </location>
</feature>
<dbReference type="InterPro" id="IPR055399">
    <property type="entry name" value="CC_BshC"/>
</dbReference>
<evidence type="ECO:0000313" key="6">
    <source>
        <dbReference type="Proteomes" id="UP000031967"/>
    </source>
</evidence>
<dbReference type="Pfam" id="PF24850">
    <property type="entry name" value="CC_BshC"/>
    <property type="match status" value="1"/>
</dbReference>
<accession>A0ABR5AN05</accession>
<dbReference type="InterPro" id="IPR055398">
    <property type="entry name" value="Rossmann-like_BshC"/>
</dbReference>
<proteinExistence type="inferred from homology"/>
<dbReference type="Pfam" id="PF10079">
    <property type="entry name" value="Rossmann-like_BshC"/>
    <property type="match status" value="1"/>
</dbReference>
<dbReference type="InterPro" id="IPR011199">
    <property type="entry name" value="Bacillithiol_biosynth_BshC"/>
</dbReference>
<keyword evidence="1 2" id="KW-0436">Ligase</keyword>
<evidence type="ECO:0000313" key="5">
    <source>
        <dbReference type="EMBL" id="KIL41742.1"/>
    </source>
</evidence>
<evidence type="ECO:0000256" key="2">
    <source>
        <dbReference type="HAMAP-Rule" id="MF_01867"/>
    </source>
</evidence>
<reference evidence="5 6" key="1">
    <citation type="submission" date="2014-12" db="EMBL/GenBank/DDBJ databases">
        <title>Draft genome sequence of Paenibacillus kamchatkensis strain B-2647.</title>
        <authorList>
            <person name="Karlyshev A.V."/>
            <person name="Kudryashova E.B."/>
        </authorList>
    </citation>
    <scope>NUCLEOTIDE SEQUENCE [LARGE SCALE GENOMIC DNA]</scope>
    <source>
        <strain evidence="5 6">VKM B-2647</strain>
    </source>
</reference>
<gene>
    <name evidence="2" type="primary">bshC</name>
    <name evidence="5" type="ORF">SD70_05060</name>
</gene>
<dbReference type="EC" id="6.-.-.-" evidence="2"/>
<sequence length="543" mass="61716">MQLESIIWKSGQPIAEHYIRQFERVRELFEYDPSAPDMWRERADWLDAGGSPRADRERLADVLRRYNETMGSGAAALEHIEALRRGEALAVVGGQQAGLFTGPLLVIFKAITILETARQASERLGRPVAPVFWIAGEDHDWDEVDHIHVLTNQNEVEKLRLAKEAAHRTSVSRTPVSPEEWESILAQLDVLLMDTEYKSQWLGLLRDFAAASATLSDFFARMIAWLFGRYGLVLLDSDDPHLRCLEAGWFERLIADNEQLGEALLSGQSRVQALGYPVQAEVAANAANLFLFEQGERTLLHREGPYFANRRGSVRLTKEELLARLQTQPESFSNNVMTRPLMQEYLFPVLATVLGPGEIAYWALLKQAFAAMGMRQPPIVPRVEATLLEGTVQKHMRKYELTVMDVVERFEERKAAWLKAQDTLQLEERFGDVKRRFREDYEPLIELLAGVNPGLRKLGDTNMSKIVEQIDYLLAKATDAQQSQSGASLRQLERIRLSVLPLGKPQERVYNILAYLNRYGDGWLHELAQTRLALDGSHLLVYL</sequence>
<evidence type="ECO:0000256" key="1">
    <source>
        <dbReference type="ARBA" id="ARBA00022598"/>
    </source>
</evidence>
<dbReference type="NCBIfam" id="TIGR03998">
    <property type="entry name" value="thiol_BshC"/>
    <property type="match status" value="1"/>
</dbReference>
<dbReference type="EMBL" id="JXAK01000006">
    <property type="protein sequence ID" value="KIL41742.1"/>
    <property type="molecule type" value="Genomic_DNA"/>
</dbReference>
<feature type="domain" description="Bacillithiol biosynthesis BshC C-terminal coiled-coil" evidence="4">
    <location>
        <begin position="385"/>
        <end position="543"/>
    </location>
</feature>
<dbReference type="RefSeq" id="WP_041046255.1">
    <property type="nucleotide sequence ID" value="NZ_JXAK01000006.1"/>
</dbReference>
<keyword evidence="6" id="KW-1185">Reference proteome</keyword>
<name>A0ABR5AN05_9BACL</name>